<dbReference type="SUPFAM" id="SSF53756">
    <property type="entry name" value="UDP-Glycosyltransferase/glycogen phosphorylase"/>
    <property type="match status" value="1"/>
</dbReference>
<evidence type="ECO:0000313" key="4">
    <source>
        <dbReference type="Proteomes" id="UP000239430"/>
    </source>
</evidence>
<sequence>MKILIITGIFPPDIGGPATYVPQVATGLAQRGHQVTVLTLSDHIDYDDRGYPFQVVRLSRRQFKLWRWLYTVICIVREGRNAGVLFINGLALEASVANFLLRKPMVLKVIGDFAWERARGRGWVEDDFEDFQKKHYDLKVEALKALRAWWTRRADRVITPSRYLANWIGRWGVPEEKIITVYNAVESPGDLPPVQIPLQTSLKVVTVSRLVPWKRIDKVIEVIAGLDGTGLVIVGDGPERGRLEKLATALGVTDRIYFTGARCKEETLAFMAACDVFVLNSIYEGLPHVVLEAMILGLPVVATAVGGTPEVVEDGHNGLLIEPARDISMLRKALLTMFRPYDRLRFIDGVQETSTRFALERMIDDTENILMSVVKG</sequence>
<name>A0A9X7J574_9FIRM</name>
<dbReference type="Gene3D" id="3.40.50.2000">
    <property type="entry name" value="Glycogen Phosphorylase B"/>
    <property type="match status" value="2"/>
</dbReference>
<dbReference type="InterPro" id="IPR028098">
    <property type="entry name" value="Glyco_trans_4-like_N"/>
</dbReference>
<dbReference type="AlphaFoldDB" id="A0A9X7J574"/>
<feature type="domain" description="Glycosyl transferase family 1" evidence="1">
    <location>
        <begin position="200"/>
        <end position="335"/>
    </location>
</feature>
<gene>
    <name evidence="3" type="primary">pimB_2</name>
    <name evidence="3" type="ORF">MOST_03490</name>
</gene>
<dbReference type="Pfam" id="PF13439">
    <property type="entry name" value="Glyco_transf_4"/>
    <property type="match status" value="1"/>
</dbReference>
<dbReference type="GO" id="GO:0043750">
    <property type="term" value="F:phosphatidylinositol alpha-mannosyltransferase activity"/>
    <property type="evidence" value="ECO:0007669"/>
    <property type="project" value="UniProtKB-EC"/>
</dbReference>
<keyword evidence="3" id="KW-0328">Glycosyltransferase</keyword>
<reference evidence="3 4" key="1">
    <citation type="submission" date="2018-03" db="EMBL/GenBank/DDBJ databases">
        <title>Genome sequence of Moorella stamsii DSM 26217.</title>
        <authorList>
            <person name="Poehlein A."/>
            <person name="Daniel R."/>
        </authorList>
    </citation>
    <scope>NUCLEOTIDE SEQUENCE [LARGE SCALE GENOMIC DNA]</scope>
    <source>
        <strain evidence="4">DSM 26217</strain>
    </source>
</reference>
<organism evidence="3 4">
    <name type="scientific">Neomoorella stamsii</name>
    <dbReference type="NCBI Taxonomy" id="1266720"/>
    <lineage>
        <taxon>Bacteria</taxon>
        <taxon>Bacillati</taxon>
        <taxon>Bacillota</taxon>
        <taxon>Clostridia</taxon>
        <taxon>Neomoorellales</taxon>
        <taxon>Neomoorellaceae</taxon>
        <taxon>Neomoorella</taxon>
    </lineage>
</organism>
<evidence type="ECO:0000259" key="1">
    <source>
        <dbReference type="Pfam" id="PF00534"/>
    </source>
</evidence>
<evidence type="ECO:0000259" key="2">
    <source>
        <dbReference type="Pfam" id="PF13439"/>
    </source>
</evidence>
<dbReference type="EMBL" id="PVXL01000015">
    <property type="protein sequence ID" value="PRR77053.1"/>
    <property type="molecule type" value="Genomic_DNA"/>
</dbReference>
<comment type="caution">
    <text evidence="3">The sequence shown here is derived from an EMBL/GenBank/DDBJ whole genome shotgun (WGS) entry which is preliminary data.</text>
</comment>
<dbReference type="EC" id="2.4.1.345" evidence="3"/>
<evidence type="ECO:0000313" key="3">
    <source>
        <dbReference type="EMBL" id="PRR77053.1"/>
    </source>
</evidence>
<proteinExistence type="predicted"/>
<protein>
    <submittedName>
        <fullName evidence="3">GDP-mannose-dependent alpha-(1-6)-phosphatidylinositol monomannoside mannosyltransferase</fullName>
        <ecNumber evidence="3">2.4.1.345</ecNumber>
    </submittedName>
</protein>
<accession>A0A9X7J574</accession>
<dbReference type="Proteomes" id="UP000239430">
    <property type="component" value="Unassembled WGS sequence"/>
</dbReference>
<keyword evidence="3" id="KW-0808">Transferase</keyword>
<dbReference type="CDD" id="cd03801">
    <property type="entry name" value="GT4_PimA-like"/>
    <property type="match status" value="1"/>
</dbReference>
<dbReference type="RefSeq" id="WP_054937764.1">
    <property type="nucleotide sequence ID" value="NZ_PVXL01000015.1"/>
</dbReference>
<dbReference type="InterPro" id="IPR001296">
    <property type="entry name" value="Glyco_trans_1"/>
</dbReference>
<dbReference type="PANTHER" id="PTHR12526">
    <property type="entry name" value="GLYCOSYLTRANSFERASE"/>
    <property type="match status" value="1"/>
</dbReference>
<dbReference type="Pfam" id="PF00534">
    <property type="entry name" value="Glycos_transf_1"/>
    <property type="match status" value="1"/>
</dbReference>
<keyword evidence="4" id="KW-1185">Reference proteome</keyword>
<feature type="domain" description="Glycosyltransferase subfamily 4-like N-terminal" evidence="2">
    <location>
        <begin position="14"/>
        <end position="186"/>
    </location>
</feature>